<dbReference type="Proteomes" id="UP000472270">
    <property type="component" value="Unassembled WGS sequence"/>
</dbReference>
<evidence type="ECO:0000256" key="3">
    <source>
        <dbReference type="ARBA" id="ARBA00023274"/>
    </source>
</evidence>
<name>A0A673FQ06_9TELE</name>
<dbReference type="InterPro" id="IPR036394">
    <property type="entry name" value="Ribosomal_uL22_sf"/>
</dbReference>
<evidence type="ECO:0000256" key="7">
    <source>
        <dbReference type="SAM" id="Phobius"/>
    </source>
</evidence>
<evidence type="ECO:0000256" key="4">
    <source>
        <dbReference type="ARBA" id="ARBA00035286"/>
    </source>
</evidence>
<dbReference type="GO" id="GO:0003735">
    <property type="term" value="F:structural constituent of ribosome"/>
    <property type="evidence" value="ECO:0007669"/>
    <property type="project" value="InterPro"/>
</dbReference>
<protein>
    <recommendedName>
        <fullName evidence="4">Large ribosomal subunit protein uL22m</fullName>
    </recommendedName>
    <alternativeName>
        <fullName evidence="5">39S ribosomal protein L22, mitochondrial</fullName>
    </alternativeName>
</protein>
<keyword evidence="2 6" id="KW-0689">Ribosomal protein</keyword>
<evidence type="ECO:0000256" key="2">
    <source>
        <dbReference type="ARBA" id="ARBA00022980"/>
    </source>
</evidence>
<evidence type="ECO:0000313" key="9">
    <source>
        <dbReference type="Proteomes" id="UP000472270"/>
    </source>
</evidence>
<comment type="similarity">
    <text evidence="1 6">Belongs to the universal ribosomal protein uL22 family.</text>
</comment>
<dbReference type="PANTHER" id="PTHR13501">
    <property type="entry name" value="CHLOROPLAST 50S RIBOSOMAL PROTEIN L22-RELATED"/>
    <property type="match status" value="1"/>
</dbReference>
<evidence type="ECO:0000256" key="1">
    <source>
        <dbReference type="ARBA" id="ARBA00009451"/>
    </source>
</evidence>
<dbReference type="AlphaFoldDB" id="A0A673FQ06"/>
<dbReference type="SUPFAM" id="SSF54843">
    <property type="entry name" value="Ribosomal protein L22"/>
    <property type="match status" value="1"/>
</dbReference>
<proteinExistence type="inferred from homology"/>
<dbReference type="GO" id="GO:0005762">
    <property type="term" value="C:mitochondrial large ribosomal subunit"/>
    <property type="evidence" value="ECO:0007669"/>
    <property type="project" value="TreeGrafter"/>
</dbReference>
<dbReference type="InterPro" id="IPR047867">
    <property type="entry name" value="Ribosomal_uL22_bac/org-type"/>
</dbReference>
<reference evidence="8" key="2">
    <citation type="submission" date="2025-09" db="UniProtKB">
        <authorList>
            <consortium name="Ensembl"/>
        </authorList>
    </citation>
    <scope>IDENTIFICATION</scope>
</reference>
<keyword evidence="9" id="KW-1185">Reference proteome</keyword>
<accession>A0A673FQ06</accession>
<dbReference type="InterPro" id="IPR001063">
    <property type="entry name" value="Ribosomal_uL22"/>
</dbReference>
<dbReference type="PANTHER" id="PTHR13501:SF8">
    <property type="entry name" value="LARGE RIBOSOMAL SUBUNIT PROTEIN UL22M"/>
    <property type="match status" value="1"/>
</dbReference>
<evidence type="ECO:0000256" key="5">
    <source>
        <dbReference type="ARBA" id="ARBA00035506"/>
    </source>
</evidence>
<dbReference type="Ensembl" id="ENSSRHT00000003068.1">
    <property type="protein sequence ID" value="ENSSRHP00000002955.1"/>
    <property type="gene ID" value="ENSSRHG00000002044.1"/>
</dbReference>
<dbReference type="GO" id="GO:0006412">
    <property type="term" value="P:translation"/>
    <property type="evidence" value="ECO:0007669"/>
    <property type="project" value="InterPro"/>
</dbReference>
<evidence type="ECO:0000256" key="6">
    <source>
        <dbReference type="RuleBase" id="RU004005"/>
    </source>
</evidence>
<keyword evidence="7" id="KW-1133">Transmembrane helix</keyword>
<keyword evidence="3 6" id="KW-0687">Ribonucleoprotein</keyword>
<keyword evidence="7" id="KW-0812">Transmembrane</keyword>
<organism evidence="8 9">
    <name type="scientific">Sinocyclocheilus rhinocerous</name>
    <dbReference type="NCBI Taxonomy" id="307959"/>
    <lineage>
        <taxon>Eukaryota</taxon>
        <taxon>Metazoa</taxon>
        <taxon>Chordata</taxon>
        <taxon>Craniata</taxon>
        <taxon>Vertebrata</taxon>
        <taxon>Euteleostomi</taxon>
        <taxon>Actinopterygii</taxon>
        <taxon>Neopterygii</taxon>
        <taxon>Teleostei</taxon>
        <taxon>Ostariophysi</taxon>
        <taxon>Cypriniformes</taxon>
        <taxon>Cyprinidae</taxon>
        <taxon>Cyprininae</taxon>
        <taxon>Sinocyclocheilus</taxon>
    </lineage>
</organism>
<dbReference type="Pfam" id="PF00237">
    <property type="entry name" value="Ribosomal_L22"/>
    <property type="match status" value="1"/>
</dbReference>
<keyword evidence="7" id="KW-0472">Membrane</keyword>
<evidence type="ECO:0000313" key="8">
    <source>
        <dbReference type="Ensembl" id="ENSSRHP00000002955.1"/>
    </source>
</evidence>
<dbReference type="Gene3D" id="3.90.470.10">
    <property type="entry name" value="Ribosomal protein L22/L17"/>
    <property type="match status" value="1"/>
</dbReference>
<sequence length="109" mass="12729">MWYLAKLIRGMTIDQALTQLEFNDKKGAKIIKEVILEAQDMAVRNLNVEYKSNLYIVHLLLFFLWSNVFFVFFLCIQKMLFQHFNLLKGHCPQMPPHGASCVSATIHRV</sequence>
<feature type="transmembrane region" description="Helical" evidence="7">
    <location>
        <begin position="55"/>
        <end position="76"/>
    </location>
</feature>
<reference evidence="8" key="1">
    <citation type="submission" date="2025-08" db="UniProtKB">
        <authorList>
            <consortium name="Ensembl"/>
        </authorList>
    </citation>
    <scope>IDENTIFICATION</scope>
</reference>